<feature type="domain" description="C2" evidence="13">
    <location>
        <begin position="636"/>
        <end position="781"/>
    </location>
</feature>
<keyword evidence="5" id="KW-0677">Repeat</keyword>
<feature type="region of interest" description="Disordered" evidence="11">
    <location>
        <begin position="96"/>
        <end position="129"/>
    </location>
</feature>
<keyword evidence="2" id="KW-0813">Transport</keyword>
<reference evidence="15 16" key="1">
    <citation type="journal article" date="2011" name="Science">
        <title>Comparative functional genomics of the fission yeasts.</title>
        <authorList>
            <person name="Rhind N."/>
            <person name="Chen Z."/>
            <person name="Yassour M."/>
            <person name="Thompson D.A."/>
            <person name="Haas B.J."/>
            <person name="Habib N."/>
            <person name="Wapinski I."/>
            <person name="Roy S."/>
            <person name="Lin M.F."/>
            <person name="Heiman D.I."/>
            <person name="Young S.K."/>
            <person name="Furuya K."/>
            <person name="Guo Y."/>
            <person name="Pidoux A."/>
            <person name="Chen H.M."/>
            <person name="Robbertse B."/>
            <person name="Goldberg J.M."/>
            <person name="Aoki K."/>
            <person name="Bayne E.H."/>
            <person name="Berlin A.M."/>
            <person name="Desjardins C.A."/>
            <person name="Dobbs E."/>
            <person name="Dukaj L."/>
            <person name="Fan L."/>
            <person name="FitzGerald M.G."/>
            <person name="French C."/>
            <person name="Gujja S."/>
            <person name="Hansen K."/>
            <person name="Keifenheim D."/>
            <person name="Levin J.Z."/>
            <person name="Mosher R.A."/>
            <person name="Mueller C.A."/>
            <person name="Pfiffner J."/>
            <person name="Priest M."/>
            <person name="Russ C."/>
            <person name="Smialowska A."/>
            <person name="Swoboda P."/>
            <person name="Sykes S.M."/>
            <person name="Vaughn M."/>
            <person name="Vengrova S."/>
            <person name="Yoder R."/>
            <person name="Zeng Q."/>
            <person name="Allshire R."/>
            <person name="Baulcombe D."/>
            <person name="Birren B.W."/>
            <person name="Brown W."/>
            <person name="Ekwall K."/>
            <person name="Kellis M."/>
            <person name="Leatherwood J."/>
            <person name="Levin H."/>
            <person name="Margalit H."/>
            <person name="Martienssen R."/>
            <person name="Nieduszynski C.A."/>
            <person name="Spatafora J.W."/>
            <person name="Friedman N."/>
            <person name="Dalgaard J.Z."/>
            <person name="Baumann P."/>
            <person name="Niki H."/>
            <person name="Regev A."/>
            <person name="Nusbaum C."/>
        </authorList>
    </citation>
    <scope>NUCLEOTIDE SEQUENCE [LARGE SCALE GENOMIC DNA]</scope>
    <source>
        <strain evidence="16">OY26 / ATCC MYA-4695 / CBS 11777 / NBRC 106824 / NRRL Y48691</strain>
    </source>
</reference>
<keyword evidence="10 12" id="KW-0472">Membrane</keyword>
<feature type="compositionally biased region" description="Basic and acidic residues" evidence="11">
    <location>
        <begin position="29"/>
        <end position="53"/>
    </location>
</feature>
<dbReference type="PANTHER" id="PTHR47348">
    <property type="entry name" value="MEIOTICALLY UP-REGULATED GENE 190 PROTEIN"/>
    <property type="match status" value="1"/>
</dbReference>
<dbReference type="CDD" id="cd04041">
    <property type="entry name" value="C2A_fungal"/>
    <property type="match status" value="1"/>
</dbReference>
<gene>
    <name evidence="15" type="ORF">SPOG_03401</name>
</gene>
<dbReference type="eggNOG" id="KOG1012">
    <property type="taxonomic scope" value="Eukaryota"/>
</dbReference>
<feature type="region of interest" description="Disordered" evidence="11">
    <location>
        <begin position="1"/>
        <end position="58"/>
    </location>
</feature>
<keyword evidence="16" id="KW-1185">Reference proteome</keyword>
<protein>
    <submittedName>
        <fullName evidence="15">C2 domain-containing protein</fullName>
    </submittedName>
</protein>
<dbReference type="InterPro" id="IPR000008">
    <property type="entry name" value="C2_dom"/>
</dbReference>
<keyword evidence="8" id="KW-0445">Lipid transport</keyword>
<dbReference type="InterPro" id="IPR037765">
    <property type="entry name" value="C2B_Tricalbin"/>
</dbReference>
<dbReference type="InterPro" id="IPR057349">
    <property type="entry name" value="C2_Mug190_3rd"/>
</dbReference>
<evidence type="ECO:0000256" key="3">
    <source>
        <dbReference type="ARBA" id="ARBA00022553"/>
    </source>
</evidence>
<feature type="domain" description="SMP-LTD" evidence="14">
    <location>
        <begin position="229"/>
        <end position="453"/>
    </location>
</feature>
<dbReference type="Proteomes" id="UP000015464">
    <property type="component" value="Unassembled WGS sequence"/>
</dbReference>
<evidence type="ECO:0000256" key="6">
    <source>
        <dbReference type="ARBA" id="ARBA00022824"/>
    </source>
</evidence>
<dbReference type="GO" id="GO:0061817">
    <property type="term" value="P:endoplasmic reticulum-plasma membrane tethering"/>
    <property type="evidence" value="ECO:0007669"/>
    <property type="project" value="InterPro"/>
</dbReference>
<feature type="region of interest" description="Disordered" evidence="11">
    <location>
        <begin position="1002"/>
        <end position="1042"/>
    </location>
</feature>
<dbReference type="RefSeq" id="XP_013025270.1">
    <property type="nucleotide sequence ID" value="XM_013169816.1"/>
</dbReference>
<keyword evidence="3" id="KW-0597">Phosphoprotein</keyword>
<feature type="compositionally biased region" description="Polar residues" evidence="11">
    <location>
        <begin position="1088"/>
        <end position="1105"/>
    </location>
</feature>
<keyword evidence="9" id="KW-0446">Lipid-binding</keyword>
<sequence>MATHEEEHERIPAGDPYSSRRPIPTIPRFFRERKERADVREKQKAEKHRKESTQEELFDPITQRNVEISDIKFGSQKAYENPSYTVPNQNIQSGLSASQEPYLSPNQSQSTYKQHQDDLAPPEAHDDITRDVPISDEKTNILFFPTPAVDLSYVSKEIKQKTNHYTLFSFLFTLIITWIISHSIILSTIFPITAASCIFLWMEHVRTVAQAAEWGAEQKRGEYARLNLIPESAEWMNDFLGKIWGLINPEIFSSIIDQIEDVMEASIPSFIENVRIASFSQGSHPVRVISIRSLPADETQHTFKDHQQPKDEHKDEPEQKAKRYYNLEVCVAYHAMPIESTSTTARASNLHMRIVFYPGIKGTVGIPLPIWVEIKGFVARIRLRCELMPEIPFLKNVTFSLMGLPQIHVAAVPVAENGLNVLGLPLISKFVNDSIAAAANEYVSPKNMTIDTSKILLGDGIKKETSAIGVIHIHIQKAEGLSKQDVNGLSDAYITISYFKFGKPLFCTRVVKQDLNPVWNEHAIIAVFPEHIKAGEKVSVELWDSDRFSPDDVVGRTKIELHTLLQNPEKTIDRCDELTGISEETSLPGHIYYSIAYFPKADFREELRTGGHDVSIPRFLREDPTFQNPQGTLSTKEEDAVVHTAPDSEYPSGILSFIIHQAVNLEITHPKGTYGKVKGAYNNTTPQQVGDTKSEEGTDLPSSYVCVDINDSLVYKTRTKVYSSNPIYNAGSEKFIRDWRSTTISFTVRNFRLREHDSILGTVNMPIAKTLTSFSQLTKWYPIEGGIGFGSIRLSILFRSVKLQIPRNLLGWDIGTLVFIDRRLIAEGIHSVSKVNFSYVRIHVGVLKGTAKYTNSDSPEKVAWDVRSDNLSMPLKNRYSTPLVFEFRNHLRRKSNVFAILWLVDLVDNEETTVRIPIFFSAKPAHVLQNMININDPDKYSKLEIIGYLTTTLSFQRGLGVAHERLISSDDDSATFETYMSLRSQGARKGYVKDMSNPLYDNLPCHEDEHPASRVSTMETADENTENESEENPNLLAPSNSNQANGVEQTVTLENNEFNSQTTDGPTRDLNPDEKIFEREFISLGQAASQNNNHTQSLNQSNVARQSKKENKRGSQVIDDQDAETLSSEISGDEQERKLLHRDDNELERRMHRGIYNYKAVRTGNWVKDGAKMRWRSLKKRFSLNGREPDVETEIPK</sequence>
<dbReference type="SUPFAM" id="SSF49562">
    <property type="entry name" value="C2 domain (Calcium/lipid-binding domain, CaLB)"/>
    <property type="match status" value="2"/>
</dbReference>
<evidence type="ECO:0000256" key="8">
    <source>
        <dbReference type="ARBA" id="ARBA00023055"/>
    </source>
</evidence>
<evidence type="ECO:0000256" key="10">
    <source>
        <dbReference type="ARBA" id="ARBA00023136"/>
    </source>
</evidence>
<keyword evidence="6" id="KW-0256">Endoplasmic reticulum</keyword>
<dbReference type="GO" id="GO:0005789">
    <property type="term" value="C:endoplasmic reticulum membrane"/>
    <property type="evidence" value="ECO:0007669"/>
    <property type="project" value="UniProtKB-SubCell"/>
</dbReference>
<feature type="compositionally biased region" description="Acidic residues" evidence="11">
    <location>
        <begin position="1020"/>
        <end position="1031"/>
    </location>
</feature>
<feature type="compositionally biased region" description="Basic and acidic residues" evidence="11">
    <location>
        <begin position="114"/>
        <end position="129"/>
    </location>
</feature>
<dbReference type="PROSITE" id="PS50004">
    <property type="entry name" value="C2"/>
    <property type="match status" value="2"/>
</dbReference>
<feature type="region of interest" description="Disordered" evidence="11">
    <location>
        <begin position="1088"/>
        <end position="1136"/>
    </location>
</feature>
<dbReference type="PANTHER" id="PTHR47348:SF3">
    <property type="entry name" value="MEIOTICALLY UP-REGULATED GENE 190 PROTEIN"/>
    <property type="match status" value="1"/>
</dbReference>
<keyword evidence="4 12" id="KW-0812">Transmembrane</keyword>
<evidence type="ECO:0000259" key="13">
    <source>
        <dbReference type="PROSITE" id="PS50004"/>
    </source>
</evidence>
<evidence type="ECO:0000256" key="11">
    <source>
        <dbReference type="SAM" id="MobiDB-lite"/>
    </source>
</evidence>
<dbReference type="PROSITE" id="PS51847">
    <property type="entry name" value="SMP"/>
    <property type="match status" value="1"/>
</dbReference>
<evidence type="ECO:0000256" key="5">
    <source>
        <dbReference type="ARBA" id="ARBA00022737"/>
    </source>
</evidence>
<dbReference type="InterPro" id="IPR037767">
    <property type="entry name" value="C2A_Mug190-like"/>
</dbReference>
<feature type="compositionally biased region" description="Polar residues" evidence="11">
    <location>
        <begin position="96"/>
        <end position="113"/>
    </location>
</feature>
<dbReference type="CDD" id="cd04052">
    <property type="entry name" value="C2B_Tricalbin-like"/>
    <property type="match status" value="1"/>
</dbReference>
<dbReference type="AlphaFoldDB" id="S9WZ07"/>
<keyword evidence="7 12" id="KW-1133">Transmembrane helix</keyword>
<name>S9WZ07_SCHCR</name>
<dbReference type="OrthoDB" id="419768at2759"/>
<feature type="compositionally biased region" description="Low complexity" evidence="11">
    <location>
        <begin position="16"/>
        <end position="28"/>
    </location>
</feature>
<proteinExistence type="predicted"/>
<evidence type="ECO:0000259" key="14">
    <source>
        <dbReference type="PROSITE" id="PS51847"/>
    </source>
</evidence>
<feature type="transmembrane region" description="Helical" evidence="12">
    <location>
        <begin position="165"/>
        <end position="190"/>
    </location>
</feature>
<feature type="domain" description="C2" evidence="13">
    <location>
        <begin position="451"/>
        <end position="576"/>
    </location>
</feature>
<dbReference type="HOGENOM" id="CLU_002125_2_0_1"/>
<accession>S9WZ07</accession>
<dbReference type="Pfam" id="PF25331">
    <property type="entry name" value="C2_Mug190_3rd"/>
    <property type="match status" value="1"/>
</dbReference>
<dbReference type="STRING" id="653667.S9WZ07"/>
<evidence type="ECO:0000256" key="4">
    <source>
        <dbReference type="ARBA" id="ARBA00022692"/>
    </source>
</evidence>
<dbReference type="InterPro" id="IPR035892">
    <property type="entry name" value="C2_domain_sf"/>
</dbReference>
<evidence type="ECO:0000256" key="2">
    <source>
        <dbReference type="ARBA" id="ARBA00022448"/>
    </source>
</evidence>
<dbReference type="Pfam" id="PF25669">
    <property type="entry name" value="SMP_MUG190-like"/>
    <property type="match status" value="1"/>
</dbReference>
<evidence type="ECO:0000313" key="16">
    <source>
        <dbReference type="Proteomes" id="UP000015464"/>
    </source>
</evidence>
<dbReference type="OMA" id="WDSDRNT"/>
<dbReference type="CDD" id="cd21676">
    <property type="entry name" value="SMP_Mug190"/>
    <property type="match status" value="1"/>
</dbReference>
<organism evidence="15 16">
    <name type="scientific">Schizosaccharomyces cryophilus (strain OY26 / ATCC MYA-4695 / CBS 11777 / NBRC 106824 / NRRL Y48691)</name>
    <name type="common">Fission yeast</name>
    <dbReference type="NCBI Taxonomy" id="653667"/>
    <lineage>
        <taxon>Eukaryota</taxon>
        <taxon>Fungi</taxon>
        <taxon>Dikarya</taxon>
        <taxon>Ascomycota</taxon>
        <taxon>Taphrinomycotina</taxon>
        <taxon>Schizosaccharomycetes</taxon>
        <taxon>Schizosaccharomycetales</taxon>
        <taxon>Schizosaccharomycetaceae</taxon>
        <taxon>Schizosaccharomyces</taxon>
    </lineage>
</organism>
<dbReference type="SMART" id="SM00239">
    <property type="entry name" value="C2"/>
    <property type="match status" value="2"/>
</dbReference>
<evidence type="ECO:0000256" key="12">
    <source>
        <dbReference type="SAM" id="Phobius"/>
    </source>
</evidence>
<dbReference type="GO" id="GO:0006869">
    <property type="term" value="P:lipid transport"/>
    <property type="evidence" value="ECO:0007669"/>
    <property type="project" value="UniProtKB-KW"/>
</dbReference>
<evidence type="ECO:0000256" key="1">
    <source>
        <dbReference type="ARBA" id="ARBA00004586"/>
    </source>
</evidence>
<comment type="subcellular location">
    <subcellularLocation>
        <location evidence="1">Endoplasmic reticulum membrane</location>
    </subcellularLocation>
</comment>
<evidence type="ECO:0000256" key="9">
    <source>
        <dbReference type="ARBA" id="ARBA00023121"/>
    </source>
</evidence>
<dbReference type="InterPro" id="IPR031468">
    <property type="entry name" value="SMP_LBD"/>
</dbReference>
<feature type="region of interest" description="Disordered" evidence="11">
    <location>
        <begin position="299"/>
        <end position="319"/>
    </location>
</feature>
<feature type="compositionally biased region" description="Basic and acidic residues" evidence="11">
    <location>
        <begin position="1"/>
        <end position="12"/>
    </location>
</feature>
<dbReference type="GO" id="GO:0008289">
    <property type="term" value="F:lipid binding"/>
    <property type="evidence" value="ECO:0007669"/>
    <property type="project" value="UniProtKB-KW"/>
</dbReference>
<dbReference type="Gene3D" id="2.60.40.150">
    <property type="entry name" value="C2 domain"/>
    <property type="match status" value="2"/>
</dbReference>
<evidence type="ECO:0000256" key="7">
    <source>
        <dbReference type="ARBA" id="ARBA00022989"/>
    </source>
</evidence>
<dbReference type="GeneID" id="25037718"/>
<dbReference type="Pfam" id="PF00168">
    <property type="entry name" value="C2"/>
    <property type="match status" value="2"/>
</dbReference>
<dbReference type="EMBL" id="KE546994">
    <property type="protein sequence ID" value="EPY49932.1"/>
    <property type="molecule type" value="Genomic_DNA"/>
</dbReference>
<evidence type="ECO:0000313" key="15">
    <source>
        <dbReference type="EMBL" id="EPY49932.1"/>
    </source>
</evidence>